<feature type="binding site" evidence="5">
    <location>
        <position position="12"/>
    </location>
    <ligand>
        <name>Mg(2+)</name>
        <dbReference type="ChEBI" id="CHEBI:18420"/>
    </ligand>
</feature>
<dbReference type="SUPFAM" id="SSF56784">
    <property type="entry name" value="HAD-like"/>
    <property type="match status" value="1"/>
</dbReference>
<evidence type="ECO:0000256" key="1">
    <source>
        <dbReference type="ARBA" id="ARBA00022723"/>
    </source>
</evidence>
<comment type="caution">
    <text evidence="7">The sequence shown here is derived from an EMBL/GenBank/DDBJ whole genome shotgun (WGS) entry which is preliminary data.</text>
</comment>
<dbReference type="EC" id="3.1.3.18" evidence="5 6"/>
<sequence length="226" mass="24209">MTQTPPLLVDIDGTLTDESRAIDPRVFPVLREWPEPVVIATGKAMPFPIALCEFLSIERTVVAENGGVVFVEATDELQFEGDHEASLAVAEAYRELGHELGFGSVDLANRWRETEVVVSLDQPLEPLERLAAEYGLVVLDTGFAYHVTDPSVDKGTGLEAVCAELGLDPASFLAVGDSENDAEAFEVAGESVAVANADATAKARADRVTEAGYADGFLEAVAPYRR</sequence>
<feature type="binding site" evidence="5">
    <location>
        <position position="177"/>
    </location>
    <ligand>
        <name>Mg(2+)</name>
        <dbReference type="ChEBI" id="CHEBI:18420"/>
    </ligand>
</feature>
<comment type="similarity">
    <text evidence="5">Belongs to the archaeal SPP-like hydrolase family.</text>
</comment>
<evidence type="ECO:0000256" key="5">
    <source>
        <dbReference type="HAMAP-Rule" id="MF_01419"/>
    </source>
</evidence>
<keyword evidence="8" id="KW-1185">Reference proteome</keyword>
<protein>
    <recommendedName>
        <fullName evidence="5 6">Phosphoglycolate phosphatase</fullName>
        <shortName evidence="5">PGP</shortName>
        <shortName evidence="5">PGPase</shortName>
        <ecNumber evidence="5 6">3.1.3.18</ecNumber>
    </recommendedName>
</protein>
<dbReference type="OrthoDB" id="120822at2157"/>
<evidence type="ECO:0000256" key="4">
    <source>
        <dbReference type="ARBA" id="ARBA00023277"/>
    </source>
</evidence>
<organism evidence="7 8">
    <name type="scientific">Haloarcula limicola</name>
    <dbReference type="NCBI Taxonomy" id="1429915"/>
    <lineage>
        <taxon>Archaea</taxon>
        <taxon>Methanobacteriati</taxon>
        <taxon>Methanobacteriota</taxon>
        <taxon>Stenosarchaea group</taxon>
        <taxon>Halobacteria</taxon>
        <taxon>Halobacteriales</taxon>
        <taxon>Haloarculaceae</taxon>
        <taxon>Haloarcula</taxon>
    </lineage>
</organism>
<dbReference type="EMBL" id="JAHQXF010000002">
    <property type="protein sequence ID" value="MBV0924858.1"/>
    <property type="molecule type" value="Genomic_DNA"/>
</dbReference>
<dbReference type="PANTHER" id="PTHR10000:SF8">
    <property type="entry name" value="HAD SUPERFAMILY HYDROLASE-LIKE, TYPE 3"/>
    <property type="match status" value="1"/>
</dbReference>
<dbReference type="InterPro" id="IPR006382">
    <property type="entry name" value="PGPase"/>
</dbReference>
<dbReference type="InterPro" id="IPR006379">
    <property type="entry name" value="HAD-SF_hydro_IIB"/>
</dbReference>
<dbReference type="NCBIfam" id="TIGR01487">
    <property type="entry name" value="Pglycolate_arch"/>
    <property type="match status" value="1"/>
</dbReference>
<dbReference type="NCBIfam" id="TIGR01484">
    <property type="entry name" value="HAD-SF-IIB"/>
    <property type="match status" value="1"/>
</dbReference>
<keyword evidence="1 5" id="KW-0479">Metal-binding</keyword>
<comment type="cofactor">
    <cofactor evidence="5">
        <name>Mg(2+)</name>
        <dbReference type="ChEBI" id="CHEBI:18420"/>
    </cofactor>
</comment>
<dbReference type="CDD" id="cd01427">
    <property type="entry name" value="HAD_like"/>
    <property type="match status" value="1"/>
</dbReference>
<feature type="binding site" evidence="5">
    <location>
        <position position="10"/>
    </location>
    <ligand>
        <name>Mg(2+)</name>
        <dbReference type="ChEBI" id="CHEBI:18420"/>
    </ligand>
</feature>
<reference evidence="7 8" key="1">
    <citation type="submission" date="2021-06" db="EMBL/GenBank/DDBJ databases">
        <title>New haloarchaea isolates fom saline soil.</title>
        <authorList>
            <person name="Duran-Viseras A."/>
            <person name="Sanchez-Porro C.S."/>
            <person name="Ventosa A."/>
        </authorList>
    </citation>
    <scope>NUCLEOTIDE SEQUENCE [LARGE SCALE GENOMIC DNA]</scope>
    <source>
        <strain evidence="7 8">JCM 183640</strain>
    </source>
</reference>
<accession>A0A8J7YAH0</accession>
<dbReference type="GO" id="GO:0000287">
    <property type="term" value="F:magnesium ion binding"/>
    <property type="evidence" value="ECO:0007669"/>
    <property type="project" value="InterPro"/>
</dbReference>
<dbReference type="PANTHER" id="PTHR10000">
    <property type="entry name" value="PHOSPHOSERINE PHOSPHATASE"/>
    <property type="match status" value="1"/>
</dbReference>
<evidence type="ECO:0000313" key="7">
    <source>
        <dbReference type="EMBL" id="MBV0924858.1"/>
    </source>
</evidence>
<dbReference type="Pfam" id="PF08282">
    <property type="entry name" value="Hydrolase_3"/>
    <property type="match status" value="2"/>
</dbReference>
<proteinExistence type="inferred from homology"/>
<evidence type="ECO:0000256" key="6">
    <source>
        <dbReference type="NCBIfam" id="TIGR01487"/>
    </source>
</evidence>
<dbReference type="RefSeq" id="WP_162317713.1">
    <property type="nucleotide sequence ID" value="NZ_JAHQXF010000002.1"/>
</dbReference>
<dbReference type="AlphaFoldDB" id="A0A8J7YAH0"/>
<keyword evidence="2 5" id="KW-0378">Hydrolase</keyword>
<dbReference type="NCBIfam" id="TIGR01482">
    <property type="entry name" value="SPP-subfamily"/>
    <property type="match status" value="1"/>
</dbReference>
<evidence type="ECO:0000313" key="8">
    <source>
        <dbReference type="Proteomes" id="UP000766550"/>
    </source>
</evidence>
<feature type="binding site" evidence="5">
    <location>
        <position position="181"/>
    </location>
    <ligand>
        <name>Mg(2+)</name>
        <dbReference type="ChEBI" id="CHEBI:18420"/>
    </ligand>
</feature>
<dbReference type="InterPro" id="IPR036412">
    <property type="entry name" value="HAD-like_sf"/>
</dbReference>
<dbReference type="CDD" id="cd07514">
    <property type="entry name" value="HAD_Pase"/>
    <property type="match status" value="1"/>
</dbReference>
<comment type="catalytic activity">
    <reaction evidence="5">
        <text>2-phosphoglycolate + H2O = glycolate + phosphate</text>
        <dbReference type="Rhea" id="RHEA:14369"/>
        <dbReference type="ChEBI" id="CHEBI:15377"/>
        <dbReference type="ChEBI" id="CHEBI:29805"/>
        <dbReference type="ChEBI" id="CHEBI:43474"/>
        <dbReference type="ChEBI" id="CHEBI:58033"/>
        <dbReference type="EC" id="3.1.3.18"/>
    </reaction>
</comment>
<comment type="function">
    <text evidence="5">Catalyzes the dephosphorylation of 2-phosphoglycolate.</text>
</comment>
<dbReference type="Proteomes" id="UP000766550">
    <property type="component" value="Unassembled WGS sequence"/>
</dbReference>
<evidence type="ECO:0000256" key="2">
    <source>
        <dbReference type="ARBA" id="ARBA00022801"/>
    </source>
</evidence>
<evidence type="ECO:0000256" key="3">
    <source>
        <dbReference type="ARBA" id="ARBA00022842"/>
    </source>
</evidence>
<dbReference type="GO" id="GO:0008967">
    <property type="term" value="F:phosphoglycolate phosphatase activity"/>
    <property type="evidence" value="ECO:0007669"/>
    <property type="project" value="UniProtKB-UniRule"/>
</dbReference>
<dbReference type="Gene3D" id="3.40.50.1000">
    <property type="entry name" value="HAD superfamily/HAD-like"/>
    <property type="match status" value="1"/>
</dbReference>
<name>A0A8J7YAH0_9EURY</name>
<dbReference type="Gene3D" id="3.90.1070.10">
    <property type="match status" value="1"/>
</dbReference>
<dbReference type="InterPro" id="IPR023214">
    <property type="entry name" value="HAD_sf"/>
</dbReference>
<keyword evidence="3 5" id="KW-0460">Magnesium</keyword>
<feature type="binding site" evidence="5">
    <location>
        <position position="154"/>
    </location>
    <ligand>
        <name>substrate</name>
    </ligand>
</feature>
<dbReference type="HAMAP" id="MF_01419">
    <property type="entry name" value="GPH_hydrolase_arch"/>
    <property type="match status" value="1"/>
</dbReference>
<keyword evidence="4 5" id="KW-0119">Carbohydrate metabolism</keyword>
<feature type="active site" description="Nucleophile" evidence="5">
    <location>
        <position position="10"/>
    </location>
</feature>
<dbReference type="GO" id="GO:0005829">
    <property type="term" value="C:cytosol"/>
    <property type="evidence" value="ECO:0007669"/>
    <property type="project" value="TreeGrafter"/>
</dbReference>
<gene>
    <name evidence="7" type="ORF">KTS45_11680</name>
</gene>